<dbReference type="EMBL" id="JACSPQ010000019">
    <property type="protein sequence ID" value="MBD8003086.1"/>
    <property type="molecule type" value="Genomic_DNA"/>
</dbReference>
<feature type="domain" description="HTH araC/xylS-type" evidence="4">
    <location>
        <begin position="9"/>
        <end position="114"/>
    </location>
</feature>
<evidence type="ECO:0000313" key="6">
    <source>
        <dbReference type="Proteomes" id="UP000616346"/>
    </source>
</evidence>
<dbReference type="PANTHER" id="PTHR43280:SF2">
    <property type="entry name" value="HTH-TYPE TRANSCRIPTIONAL REGULATOR EXSA"/>
    <property type="match status" value="1"/>
</dbReference>
<accession>A0ABR8VEQ6</accession>
<evidence type="ECO:0000256" key="2">
    <source>
        <dbReference type="ARBA" id="ARBA00023125"/>
    </source>
</evidence>
<reference evidence="5 6" key="1">
    <citation type="submission" date="2020-08" db="EMBL/GenBank/DDBJ databases">
        <title>A Genomic Blueprint of the Chicken Gut Microbiome.</title>
        <authorList>
            <person name="Gilroy R."/>
            <person name="Ravi A."/>
            <person name="Getino M."/>
            <person name="Pursley I."/>
            <person name="Horton D.L."/>
            <person name="Alikhan N.-F."/>
            <person name="Baker D."/>
            <person name="Gharbi K."/>
            <person name="Hall N."/>
            <person name="Watson M."/>
            <person name="Adriaenssens E.M."/>
            <person name="Foster-Nyarko E."/>
            <person name="Jarju S."/>
            <person name="Secka A."/>
            <person name="Antonio M."/>
            <person name="Oren A."/>
            <person name="Chaudhuri R."/>
            <person name="La Ragione R.M."/>
            <person name="Hildebrand F."/>
            <person name="Pallen M.J."/>
        </authorList>
    </citation>
    <scope>NUCLEOTIDE SEQUENCE [LARGE SCALE GENOMIC DNA]</scope>
    <source>
        <strain evidence="5 6">Sa1YUN3</strain>
    </source>
</reference>
<dbReference type="PROSITE" id="PS01124">
    <property type="entry name" value="HTH_ARAC_FAMILY_2"/>
    <property type="match status" value="1"/>
</dbReference>
<dbReference type="InterPro" id="IPR009057">
    <property type="entry name" value="Homeodomain-like_sf"/>
</dbReference>
<protein>
    <submittedName>
        <fullName evidence="5">Helix-turn-helix transcriptional regulator</fullName>
    </submittedName>
</protein>
<keyword evidence="2" id="KW-0238">DNA-binding</keyword>
<dbReference type="PROSITE" id="PS00041">
    <property type="entry name" value="HTH_ARAC_FAMILY_1"/>
    <property type="match status" value="1"/>
</dbReference>
<keyword evidence="1" id="KW-0805">Transcription regulation</keyword>
<evidence type="ECO:0000313" key="5">
    <source>
        <dbReference type="EMBL" id="MBD8003086.1"/>
    </source>
</evidence>
<gene>
    <name evidence="5" type="ORF">H9626_12825</name>
</gene>
<evidence type="ECO:0000259" key="4">
    <source>
        <dbReference type="PROSITE" id="PS01124"/>
    </source>
</evidence>
<proteinExistence type="predicted"/>
<dbReference type="SMART" id="SM00342">
    <property type="entry name" value="HTH_ARAC"/>
    <property type="match status" value="1"/>
</dbReference>
<dbReference type="PANTHER" id="PTHR43280">
    <property type="entry name" value="ARAC-FAMILY TRANSCRIPTIONAL REGULATOR"/>
    <property type="match status" value="1"/>
</dbReference>
<dbReference type="Gene3D" id="1.10.10.60">
    <property type="entry name" value="Homeodomain-like"/>
    <property type="match status" value="2"/>
</dbReference>
<evidence type="ECO:0000256" key="1">
    <source>
        <dbReference type="ARBA" id="ARBA00023015"/>
    </source>
</evidence>
<name>A0ABR8VEQ6_9BACT</name>
<evidence type="ECO:0000256" key="3">
    <source>
        <dbReference type="ARBA" id="ARBA00023163"/>
    </source>
</evidence>
<keyword evidence="3" id="KW-0804">Transcription</keyword>
<organism evidence="5 6">
    <name type="scientific">Phocaeicola faecium</name>
    <dbReference type="NCBI Taxonomy" id="2762213"/>
    <lineage>
        <taxon>Bacteria</taxon>
        <taxon>Pseudomonadati</taxon>
        <taxon>Bacteroidota</taxon>
        <taxon>Bacteroidia</taxon>
        <taxon>Bacteroidales</taxon>
        <taxon>Bacteroidaceae</taxon>
        <taxon>Phocaeicola</taxon>
    </lineage>
</organism>
<dbReference type="InterPro" id="IPR018062">
    <property type="entry name" value="HTH_AraC-typ_CS"/>
</dbReference>
<dbReference type="InterPro" id="IPR020449">
    <property type="entry name" value="Tscrpt_reg_AraC-type_HTH"/>
</dbReference>
<dbReference type="SUPFAM" id="SSF46689">
    <property type="entry name" value="Homeodomain-like"/>
    <property type="match status" value="1"/>
</dbReference>
<dbReference type="InterPro" id="IPR018060">
    <property type="entry name" value="HTH_AraC"/>
</dbReference>
<keyword evidence="6" id="KW-1185">Reference proteome</keyword>
<comment type="caution">
    <text evidence="5">The sequence shown here is derived from an EMBL/GenBank/DDBJ whole genome shotgun (WGS) entry which is preliminary data.</text>
</comment>
<sequence>MDSQKLKYEKIDEKLARWKADKKFLHAGVTIQDLSKEIGINRTYLSNFINETYHTNFNTWINGLRIDEAKHRIIMSPEASLAEIAEQVGFADLAHFSKQFKLKEGISPSSYRKELKELKEAAAG</sequence>
<dbReference type="Proteomes" id="UP000616346">
    <property type="component" value="Unassembled WGS sequence"/>
</dbReference>
<dbReference type="Pfam" id="PF12833">
    <property type="entry name" value="HTH_18"/>
    <property type="match status" value="1"/>
</dbReference>
<dbReference type="PRINTS" id="PR00032">
    <property type="entry name" value="HTHARAC"/>
</dbReference>